<evidence type="ECO:0008006" key="5">
    <source>
        <dbReference type="Google" id="ProtNLM"/>
    </source>
</evidence>
<keyword evidence="4" id="KW-1185">Reference proteome</keyword>
<feature type="transmembrane region" description="Helical" evidence="2">
    <location>
        <begin position="204"/>
        <end position="225"/>
    </location>
</feature>
<feature type="compositionally biased region" description="Low complexity" evidence="1">
    <location>
        <begin position="156"/>
        <end position="168"/>
    </location>
</feature>
<name>A0A194UWV3_CYTMA</name>
<evidence type="ECO:0000313" key="3">
    <source>
        <dbReference type="EMBL" id="KUI56104.1"/>
    </source>
</evidence>
<evidence type="ECO:0000256" key="2">
    <source>
        <dbReference type="SAM" id="Phobius"/>
    </source>
</evidence>
<keyword evidence="2" id="KW-0812">Transmembrane</keyword>
<accession>A0A194UWV3</accession>
<dbReference type="EMBL" id="KN714686">
    <property type="protein sequence ID" value="KUI56104.1"/>
    <property type="molecule type" value="Genomic_DNA"/>
</dbReference>
<evidence type="ECO:0000313" key="4">
    <source>
        <dbReference type="Proteomes" id="UP000078576"/>
    </source>
</evidence>
<proteinExistence type="predicted"/>
<feature type="region of interest" description="Disordered" evidence="1">
    <location>
        <begin position="152"/>
        <end position="172"/>
    </location>
</feature>
<evidence type="ECO:0000256" key="1">
    <source>
        <dbReference type="SAM" id="MobiDB-lite"/>
    </source>
</evidence>
<dbReference type="STRING" id="694573.A0A194UWV3"/>
<keyword evidence="2" id="KW-0472">Membrane</keyword>
<protein>
    <recommendedName>
        <fullName evidence="5">Carcinoembryonic antigen-related cell adhesion molecule 1</fullName>
    </recommendedName>
</protein>
<dbReference type="AlphaFoldDB" id="A0A194UWV3"/>
<sequence>MSAIDVLISNGTCYYAIGNQSSSNIIPCGNAASGAYQCCEEGDFCLDYNICYNTNHSTTYMAGCTDWNFASPNCPRKGTTDQQLLNLVQCADSESGGSVVWSACPGPATRSVIGAPQACSCSNTDDGILTATTSIPAIASLPTKIGETISFASGHTPSTKGSTTATSTAQNGQVTTMTMAIATSTSAADSASSSSGTLSTGAKAGIGVGAAALGVGLIALAAFIFTCYRRKHGKSANGAAYQPTAAPGPEAYQSPPPQYASPGYPYNQPISPMQMAADPAYAGFKSELPGDSAMQGEVRPAYKSELPAGGLDVATSQALDRHGTPSLLSVAGASPAPTGHASMVSDISRAPSVSPSVQYSLSEVDGQSQYGRGPSGGNMTPIAELHG</sequence>
<reference evidence="4" key="1">
    <citation type="submission" date="2014-12" db="EMBL/GenBank/DDBJ databases">
        <title>Genome Sequence of Valsa Canker Pathogens Uncovers a Specific Adaption of Colonization on Woody Bark.</title>
        <authorList>
            <person name="Yin Z."/>
            <person name="Liu H."/>
            <person name="Gao X."/>
            <person name="Li Z."/>
            <person name="Song N."/>
            <person name="Ke X."/>
            <person name="Dai Q."/>
            <person name="Wu Y."/>
            <person name="Sun Y."/>
            <person name="Xu J.-R."/>
            <person name="Kang Z.K."/>
            <person name="Wang L."/>
            <person name="Huang L."/>
        </authorList>
    </citation>
    <scope>NUCLEOTIDE SEQUENCE [LARGE SCALE GENOMIC DNA]</scope>
    <source>
        <strain evidence="4">SXYL134</strain>
    </source>
</reference>
<feature type="compositionally biased region" description="Polar residues" evidence="1">
    <location>
        <begin position="356"/>
        <end position="370"/>
    </location>
</feature>
<gene>
    <name evidence="3" type="ORF">VP1G_10762</name>
</gene>
<organism evidence="3 4">
    <name type="scientific">Cytospora mali</name>
    <name type="common">Apple Valsa canker fungus</name>
    <name type="synonym">Valsa mali</name>
    <dbReference type="NCBI Taxonomy" id="578113"/>
    <lineage>
        <taxon>Eukaryota</taxon>
        <taxon>Fungi</taxon>
        <taxon>Dikarya</taxon>
        <taxon>Ascomycota</taxon>
        <taxon>Pezizomycotina</taxon>
        <taxon>Sordariomycetes</taxon>
        <taxon>Sordariomycetidae</taxon>
        <taxon>Diaporthales</taxon>
        <taxon>Cytosporaceae</taxon>
        <taxon>Cytospora</taxon>
    </lineage>
</organism>
<feature type="region of interest" description="Disordered" evidence="1">
    <location>
        <begin position="356"/>
        <end position="387"/>
    </location>
</feature>
<dbReference type="OrthoDB" id="4148662at2759"/>
<dbReference type="Proteomes" id="UP000078576">
    <property type="component" value="Unassembled WGS sequence"/>
</dbReference>
<keyword evidence="2" id="KW-1133">Transmembrane helix</keyword>